<proteinExistence type="predicted"/>
<protein>
    <submittedName>
        <fullName evidence="2">Uncharacterized protein</fullName>
    </submittedName>
</protein>
<gene>
    <name evidence="2" type="ORF">BO87DRAFT_390116</name>
</gene>
<reference evidence="2" key="1">
    <citation type="submission" date="2016-12" db="EMBL/GenBank/DDBJ databases">
        <title>The genomes of Aspergillus section Nigri reveals drivers in fungal speciation.</title>
        <authorList>
            <consortium name="DOE Joint Genome Institute"/>
            <person name="Vesth T.C."/>
            <person name="Nybo J."/>
            <person name="Theobald S."/>
            <person name="Brandl J."/>
            <person name="Frisvad J.C."/>
            <person name="Nielsen K.F."/>
            <person name="Lyhne E.K."/>
            <person name="Kogle M.E."/>
            <person name="Kuo A."/>
            <person name="Riley R."/>
            <person name="Clum A."/>
            <person name="Nolan M."/>
            <person name="Lipzen A."/>
            <person name="Salamov A."/>
            <person name="Henrissat B."/>
            <person name="Wiebenga A."/>
            <person name="De Vries R.P."/>
            <person name="Grigoriev I.V."/>
            <person name="Mortensen U.H."/>
            <person name="Andersen M.R."/>
            <person name="Baker S.E."/>
        </authorList>
    </citation>
    <scope>NUCLEOTIDE SEQUENCE [LARGE SCALE GENOMIC DNA]</scope>
    <source>
        <strain evidence="2">CBS 115656</strain>
    </source>
</reference>
<dbReference type="Proteomes" id="UP000247647">
    <property type="component" value="Unassembled WGS sequence"/>
</dbReference>
<evidence type="ECO:0000313" key="3">
    <source>
        <dbReference type="Proteomes" id="UP000247647"/>
    </source>
</evidence>
<accession>A0A318Y7W0</accession>
<evidence type="ECO:0000313" key="2">
    <source>
        <dbReference type="EMBL" id="PYH30361.1"/>
    </source>
</evidence>
<dbReference type="AlphaFoldDB" id="A0A318Y7W0"/>
<organism evidence="2 3">
    <name type="scientific">Aspergillus neoniger (strain CBS 115656)</name>
    <dbReference type="NCBI Taxonomy" id="1448310"/>
    <lineage>
        <taxon>Eukaryota</taxon>
        <taxon>Fungi</taxon>
        <taxon>Dikarya</taxon>
        <taxon>Ascomycota</taxon>
        <taxon>Pezizomycotina</taxon>
        <taxon>Eurotiomycetes</taxon>
        <taxon>Eurotiomycetidae</taxon>
        <taxon>Eurotiales</taxon>
        <taxon>Aspergillaceae</taxon>
        <taxon>Aspergillus</taxon>
        <taxon>Aspergillus subgen. Circumdati</taxon>
    </lineage>
</organism>
<feature type="compositionally biased region" description="Basic and acidic residues" evidence="1">
    <location>
        <begin position="149"/>
        <end position="161"/>
    </location>
</feature>
<dbReference type="GeneID" id="37127374"/>
<dbReference type="EMBL" id="KZ821481">
    <property type="protein sequence ID" value="PYH30361.1"/>
    <property type="molecule type" value="Genomic_DNA"/>
</dbReference>
<keyword evidence="3" id="KW-1185">Reference proteome</keyword>
<evidence type="ECO:0000256" key="1">
    <source>
        <dbReference type="SAM" id="MobiDB-lite"/>
    </source>
</evidence>
<sequence length="220" mass="25361">MPGFSSNHVDTAKHIVKAPIKRRHNHSPKNLVNVLSKVLQNQKPQPASGNRNNNNNNTKTKRVFSSARFFFFSLGTVEYLRTSWISAVILTASLGTPHFLPHGQLNFRGWVGCHLCMPLILTNCQLRTASFERHHRTSTITNILISQGHEHEEQPKHEHEQLKHHRQKPRRHLMQSFIRARLRLTKNYYGKRVEKQSRNLILSLLVTSASNHISIVTPLQ</sequence>
<name>A0A318Y7W0_ASPNB</name>
<dbReference type="RefSeq" id="XP_025475839.1">
    <property type="nucleotide sequence ID" value="XM_025624918.1"/>
</dbReference>
<feature type="region of interest" description="Disordered" evidence="1">
    <location>
        <begin position="149"/>
        <end position="168"/>
    </location>
</feature>